<dbReference type="InterPro" id="IPR003000">
    <property type="entry name" value="Sirtuin"/>
</dbReference>
<dbReference type="KEGG" id="rsx:RhiXN_04681"/>
<accession>A0A8H8NQD7</accession>
<evidence type="ECO:0000256" key="4">
    <source>
        <dbReference type="ARBA" id="ARBA00023027"/>
    </source>
</evidence>
<sequence>MRITIPTVPEALLSRKGTSIDVSQASERVANFFSGGNALVITGAGVSVESGIRAYRGTTGRYMNPNYKPILVSPMIRLGTPNNRTSTMNSLILPREVTVSGKYTPNTASRYLTYRTRQRYWSRSYLGYPPVRDAQPNPTHFALAALQWSGFVPRLITQNVDGLHQKAVPNEAPLNGPGHILELHGTLHMVHCRKNHTVNREEFQDQLSRLNPAWKDFVDEMTRTGIQPRTNPDGDVDIRGVDFSNFVLPVCKACLAEGIRDDAVGIMLISNNFHLDLIGMS</sequence>
<comment type="subcellular location">
    <subcellularLocation>
        <location evidence="1">Mitochondrion</location>
    </subcellularLocation>
</comment>
<dbReference type="Proteomes" id="UP000650533">
    <property type="component" value="Chromosome 2"/>
</dbReference>
<dbReference type="Gene3D" id="3.40.50.1220">
    <property type="entry name" value="TPP-binding domain"/>
    <property type="match status" value="1"/>
</dbReference>
<dbReference type="InterPro" id="IPR050134">
    <property type="entry name" value="NAD-dep_sirtuin_deacylases"/>
</dbReference>
<keyword evidence="4" id="KW-0520">NAD</keyword>
<evidence type="ECO:0000256" key="1">
    <source>
        <dbReference type="ARBA" id="ARBA00004173"/>
    </source>
</evidence>
<dbReference type="Pfam" id="PF02146">
    <property type="entry name" value="SIR2"/>
    <property type="match status" value="1"/>
</dbReference>
<evidence type="ECO:0000259" key="7">
    <source>
        <dbReference type="PROSITE" id="PS50305"/>
    </source>
</evidence>
<dbReference type="RefSeq" id="XP_043176917.1">
    <property type="nucleotide sequence ID" value="XM_043324498.1"/>
</dbReference>
<dbReference type="GO" id="GO:0017136">
    <property type="term" value="F:histone deacetylase activity, NAD-dependent"/>
    <property type="evidence" value="ECO:0007669"/>
    <property type="project" value="TreeGrafter"/>
</dbReference>
<dbReference type="PROSITE" id="PS50305">
    <property type="entry name" value="SIRTUIN"/>
    <property type="match status" value="1"/>
</dbReference>
<dbReference type="PANTHER" id="PTHR11085:SF10">
    <property type="entry name" value="NAD-DEPENDENT PROTEIN DEACYLASE SIRTUIN-5, MITOCHONDRIAL-RELATED"/>
    <property type="match status" value="1"/>
</dbReference>
<name>A0A8H8NQD7_9AGAM</name>
<gene>
    <name evidence="8" type="ORF">RhiXN_04681</name>
</gene>
<dbReference type="AlphaFoldDB" id="A0A8H8NQD7"/>
<dbReference type="GO" id="GO:0070403">
    <property type="term" value="F:NAD+ binding"/>
    <property type="evidence" value="ECO:0007669"/>
    <property type="project" value="InterPro"/>
</dbReference>
<dbReference type="InterPro" id="IPR029035">
    <property type="entry name" value="DHS-like_NAD/FAD-binding_dom"/>
</dbReference>
<feature type="domain" description="Deacetylase sirtuin-type" evidence="7">
    <location>
        <begin position="15"/>
        <end position="281"/>
    </location>
</feature>
<reference evidence="8" key="1">
    <citation type="submission" date="2020-05" db="EMBL/GenBank/DDBJ databases">
        <title>Evolutionary and genomic comparisons of hybrid uninucleate and nonhybrid Rhizoctonia fungi.</title>
        <authorList>
            <person name="Li C."/>
            <person name="Chen X."/>
        </authorList>
    </citation>
    <scope>NUCLEOTIDE SEQUENCE</scope>
    <source>
        <strain evidence="8">AG-1 IA</strain>
    </source>
</reference>
<keyword evidence="5" id="KW-0496">Mitochondrion</keyword>
<organism evidence="8 9">
    <name type="scientific">Rhizoctonia solani</name>
    <dbReference type="NCBI Taxonomy" id="456999"/>
    <lineage>
        <taxon>Eukaryota</taxon>
        <taxon>Fungi</taxon>
        <taxon>Dikarya</taxon>
        <taxon>Basidiomycota</taxon>
        <taxon>Agaricomycotina</taxon>
        <taxon>Agaricomycetes</taxon>
        <taxon>Cantharellales</taxon>
        <taxon>Ceratobasidiaceae</taxon>
        <taxon>Rhizoctonia</taxon>
    </lineage>
</organism>
<evidence type="ECO:0000256" key="3">
    <source>
        <dbReference type="ARBA" id="ARBA00022679"/>
    </source>
</evidence>
<comment type="caution">
    <text evidence="6">Lacks conserved residue(s) required for the propagation of feature annotation.</text>
</comment>
<dbReference type="SUPFAM" id="SSF52467">
    <property type="entry name" value="DHS-like NAD/FAD-binding domain"/>
    <property type="match status" value="1"/>
</dbReference>
<protein>
    <submittedName>
        <fullName evidence="8">NAD-dependent histone deacetylase SIR2</fullName>
    </submittedName>
</protein>
<dbReference type="GeneID" id="67026961"/>
<evidence type="ECO:0000313" key="9">
    <source>
        <dbReference type="Proteomes" id="UP000650533"/>
    </source>
</evidence>
<evidence type="ECO:0000256" key="2">
    <source>
        <dbReference type="ARBA" id="ARBA00006924"/>
    </source>
</evidence>
<comment type="similarity">
    <text evidence="2">Belongs to the sirtuin family. Class I subfamily.</text>
</comment>
<evidence type="ECO:0000313" key="8">
    <source>
        <dbReference type="EMBL" id="QRW16680.1"/>
    </source>
</evidence>
<proteinExistence type="inferred from homology"/>
<keyword evidence="3" id="KW-0808">Transferase</keyword>
<dbReference type="PANTHER" id="PTHR11085">
    <property type="entry name" value="NAD-DEPENDENT PROTEIN DEACYLASE SIRTUIN-5, MITOCHONDRIAL-RELATED"/>
    <property type="match status" value="1"/>
</dbReference>
<dbReference type="EMBL" id="CP059659">
    <property type="protein sequence ID" value="QRW16680.1"/>
    <property type="molecule type" value="Genomic_DNA"/>
</dbReference>
<evidence type="ECO:0000256" key="5">
    <source>
        <dbReference type="ARBA" id="ARBA00023128"/>
    </source>
</evidence>
<evidence type="ECO:0000256" key="6">
    <source>
        <dbReference type="PROSITE-ProRule" id="PRU00236"/>
    </source>
</evidence>
<dbReference type="InterPro" id="IPR026590">
    <property type="entry name" value="Ssirtuin_cat_dom"/>
</dbReference>
<dbReference type="GO" id="GO:0005739">
    <property type="term" value="C:mitochondrion"/>
    <property type="evidence" value="ECO:0007669"/>
    <property type="project" value="UniProtKB-SubCell"/>
</dbReference>